<feature type="domain" description="Lipid/polyisoprenoid-binding YceI-like" evidence="2">
    <location>
        <begin position="37"/>
        <end position="207"/>
    </location>
</feature>
<evidence type="ECO:0000313" key="4">
    <source>
        <dbReference type="Proteomes" id="UP000606008"/>
    </source>
</evidence>
<sequence>MKNNLILAGFAALALTATTAFTGPGKTTKIVAAKAATYKIDAAKSTLTWNGKKVTGEHTGNINVKDGAFVVDGNKVTGGQFTFDMNSITCTDLTDKEYNGKFIGHMKSEDFFNTAKYPTSTFKITKVTPKGGDQYDIAGNMTIKGITNAVSFPATVKMAGNQITATGKATLDRTKYDIRYGSKSFFENIGDKAIYDDFTVDMKLAANK</sequence>
<protein>
    <submittedName>
        <fullName evidence="3">YceI family protein</fullName>
    </submittedName>
</protein>
<gene>
    <name evidence="3" type="ORF">F7231_02595</name>
</gene>
<dbReference type="RefSeq" id="WP_085414836.1">
    <property type="nucleotide sequence ID" value="NZ_WAEL01000001.1"/>
</dbReference>
<reference evidence="4" key="2">
    <citation type="submission" date="2023-07" db="EMBL/GenBank/DDBJ databases">
        <authorList>
            <person name="Jung D.-H."/>
        </authorList>
    </citation>
    <scope>NUCLEOTIDE SEQUENCE [LARGE SCALE GENOMIC DNA]</scope>
    <source>
        <strain evidence="4">JA-25</strain>
    </source>
</reference>
<dbReference type="PANTHER" id="PTHR34406:SF1">
    <property type="entry name" value="PROTEIN YCEI"/>
    <property type="match status" value="1"/>
</dbReference>
<dbReference type="SUPFAM" id="SSF101874">
    <property type="entry name" value="YceI-like"/>
    <property type="match status" value="1"/>
</dbReference>
<accession>A0ABX0QE98</accession>
<dbReference type="Pfam" id="PF04264">
    <property type="entry name" value="YceI"/>
    <property type="match status" value="1"/>
</dbReference>
<dbReference type="PANTHER" id="PTHR34406">
    <property type="entry name" value="PROTEIN YCEI"/>
    <property type="match status" value="1"/>
</dbReference>
<name>A0ABX0QE98_9BACT</name>
<keyword evidence="4" id="KW-1185">Reference proteome</keyword>
<evidence type="ECO:0000256" key="1">
    <source>
        <dbReference type="SAM" id="SignalP"/>
    </source>
</evidence>
<proteinExistence type="predicted"/>
<dbReference type="InterPro" id="IPR036761">
    <property type="entry name" value="TTHA0802/YceI-like_sf"/>
</dbReference>
<keyword evidence="1" id="KW-0732">Signal</keyword>
<evidence type="ECO:0000313" key="3">
    <source>
        <dbReference type="EMBL" id="NID09048.1"/>
    </source>
</evidence>
<dbReference type="InterPro" id="IPR007372">
    <property type="entry name" value="Lipid/polyisoprenoid-bd_YceI"/>
</dbReference>
<dbReference type="EMBL" id="WAEL01000001">
    <property type="protein sequence ID" value="NID09048.1"/>
    <property type="molecule type" value="Genomic_DNA"/>
</dbReference>
<dbReference type="Gene3D" id="2.40.128.110">
    <property type="entry name" value="Lipid/polyisoprenoid-binding, YceI-like"/>
    <property type="match status" value="1"/>
</dbReference>
<comment type="caution">
    <text evidence="3">The sequence shown here is derived from an EMBL/GenBank/DDBJ whole genome shotgun (WGS) entry which is preliminary data.</text>
</comment>
<dbReference type="Proteomes" id="UP000606008">
    <property type="component" value="Unassembled WGS sequence"/>
</dbReference>
<feature type="signal peptide" evidence="1">
    <location>
        <begin position="1"/>
        <end position="22"/>
    </location>
</feature>
<reference evidence="4" key="1">
    <citation type="submission" date="2019-09" db="EMBL/GenBank/DDBJ databases">
        <authorList>
            <person name="Jung D.-H."/>
        </authorList>
    </citation>
    <scope>NUCLEOTIDE SEQUENCE [LARGE SCALE GENOMIC DNA]</scope>
    <source>
        <strain evidence="4">JA-25</strain>
    </source>
</reference>
<evidence type="ECO:0000259" key="2">
    <source>
        <dbReference type="SMART" id="SM00867"/>
    </source>
</evidence>
<feature type="chain" id="PRO_5045302821" evidence="1">
    <location>
        <begin position="23"/>
        <end position="208"/>
    </location>
</feature>
<organism evidence="3 4">
    <name type="scientific">Fibrivirga algicola</name>
    <dbReference type="NCBI Taxonomy" id="2950420"/>
    <lineage>
        <taxon>Bacteria</taxon>
        <taxon>Pseudomonadati</taxon>
        <taxon>Bacteroidota</taxon>
        <taxon>Cytophagia</taxon>
        <taxon>Cytophagales</taxon>
        <taxon>Spirosomataceae</taxon>
        <taxon>Fibrivirga</taxon>
    </lineage>
</organism>
<dbReference type="SMART" id="SM00867">
    <property type="entry name" value="YceI"/>
    <property type="match status" value="1"/>
</dbReference>